<dbReference type="SUPFAM" id="SSF64288">
    <property type="entry name" value="Chorismate lyase-like"/>
    <property type="match status" value="1"/>
</dbReference>
<dbReference type="EMBL" id="LMTR01000073">
    <property type="protein sequence ID" value="KWT66173.1"/>
    <property type="molecule type" value="Genomic_DNA"/>
</dbReference>
<reference evidence="5 6" key="1">
    <citation type="submission" date="2015-10" db="EMBL/GenBank/DDBJ databases">
        <title>Transcriptomic analysis of a linuron degrading triple-species bacterial consortium.</title>
        <authorList>
            <person name="Albers P."/>
        </authorList>
    </citation>
    <scope>NUCLEOTIDE SEQUENCE [LARGE SCALE GENOMIC DNA]</scope>
    <source>
        <strain evidence="5 6">WDL6</strain>
    </source>
</reference>
<evidence type="ECO:0000256" key="1">
    <source>
        <dbReference type="ARBA" id="ARBA00023015"/>
    </source>
</evidence>
<dbReference type="GO" id="GO:0045892">
    <property type="term" value="P:negative regulation of DNA-templated transcription"/>
    <property type="evidence" value="ECO:0007669"/>
    <property type="project" value="TreeGrafter"/>
</dbReference>
<dbReference type="PROSITE" id="PS50949">
    <property type="entry name" value="HTH_GNTR"/>
    <property type="match status" value="1"/>
</dbReference>
<protein>
    <submittedName>
        <fullName evidence="5">Transcriptional regulator, GntR family</fullName>
    </submittedName>
</protein>
<evidence type="ECO:0000256" key="2">
    <source>
        <dbReference type="ARBA" id="ARBA00023125"/>
    </source>
</evidence>
<gene>
    <name evidence="5" type="ORF">APY04_2369</name>
</gene>
<dbReference type="SMART" id="SM00866">
    <property type="entry name" value="UTRA"/>
    <property type="match status" value="1"/>
</dbReference>
<dbReference type="InterPro" id="IPR011663">
    <property type="entry name" value="UTRA"/>
</dbReference>
<keyword evidence="1" id="KW-0805">Transcription regulation</keyword>
<dbReference type="Pfam" id="PF00392">
    <property type="entry name" value="GntR"/>
    <property type="match status" value="1"/>
</dbReference>
<dbReference type="Gene3D" id="3.40.1410.10">
    <property type="entry name" value="Chorismate lyase-like"/>
    <property type="match status" value="1"/>
</dbReference>
<evidence type="ECO:0000259" key="4">
    <source>
        <dbReference type="PROSITE" id="PS50949"/>
    </source>
</evidence>
<keyword evidence="2" id="KW-0238">DNA-binding</keyword>
<dbReference type="AlphaFoldDB" id="A0A109BCB7"/>
<proteinExistence type="predicted"/>
<dbReference type="InterPro" id="IPR050679">
    <property type="entry name" value="Bact_HTH_transcr_reg"/>
</dbReference>
<dbReference type="PANTHER" id="PTHR44846:SF1">
    <property type="entry name" value="MANNOSYL-D-GLYCERATE TRANSPORT_METABOLISM SYSTEM REPRESSOR MNGR-RELATED"/>
    <property type="match status" value="1"/>
</dbReference>
<dbReference type="InterPro" id="IPR028978">
    <property type="entry name" value="Chorismate_lyase_/UTRA_dom_sf"/>
</dbReference>
<evidence type="ECO:0000256" key="3">
    <source>
        <dbReference type="ARBA" id="ARBA00023163"/>
    </source>
</evidence>
<accession>A0A109BCB7</accession>
<keyword evidence="3" id="KW-0804">Transcription</keyword>
<feature type="domain" description="HTH gntR-type" evidence="4">
    <location>
        <begin position="1"/>
        <end position="34"/>
    </location>
</feature>
<dbReference type="GO" id="GO:0003700">
    <property type="term" value="F:DNA-binding transcription factor activity"/>
    <property type="evidence" value="ECO:0007669"/>
    <property type="project" value="InterPro"/>
</dbReference>
<dbReference type="GO" id="GO:0003677">
    <property type="term" value="F:DNA binding"/>
    <property type="evidence" value="ECO:0007669"/>
    <property type="project" value="UniProtKB-KW"/>
</dbReference>
<dbReference type="Proteomes" id="UP000059074">
    <property type="component" value="Unassembled WGS sequence"/>
</dbReference>
<dbReference type="STRING" id="121290.APY04_2369"/>
<evidence type="ECO:0000313" key="6">
    <source>
        <dbReference type="Proteomes" id="UP000059074"/>
    </source>
</evidence>
<dbReference type="PATRIC" id="fig|121290.4.peg.273"/>
<name>A0A109BCB7_HYPSL</name>
<dbReference type="InterPro" id="IPR000524">
    <property type="entry name" value="Tscrpt_reg_HTH_GntR"/>
</dbReference>
<keyword evidence="6" id="KW-1185">Reference proteome</keyword>
<dbReference type="InterPro" id="IPR036388">
    <property type="entry name" value="WH-like_DNA-bd_sf"/>
</dbReference>
<dbReference type="Pfam" id="PF07702">
    <property type="entry name" value="UTRA"/>
    <property type="match status" value="1"/>
</dbReference>
<organism evidence="5 6">
    <name type="scientific">Hyphomicrobium sulfonivorans</name>
    <dbReference type="NCBI Taxonomy" id="121290"/>
    <lineage>
        <taxon>Bacteria</taxon>
        <taxon>Pseudomonadati</taxon>
        <taxon>Pseudomonadota</taxon>
        <taxon>Alphaproteobacteria</taxon>
        <taxon>Hyphomicrobiales</taxon>
        <taxon>Hyphomicrobiaceae</taxon>
        <taxon>Hyphomicrobium</taxon>
    </lineage>
</organism>
<dbReference type="Gene3D" id="1.10.10.10">
    <property type="entry name" value="Winged helix-like DNA-binding domain superfamily/Winged helix DNA-binding domain"/>
    <property type="match status" value="1"/>
</dbReference>
<dbReference type="PANTHER" id="PTHR44846">
    <property type="entry name" value="MANNOSYL-D-GLYCERATE TRANSPORT/METABOLISM SYSTEM REPRESSOR MNGR-RELATED"/>
    <property type="match status" value="1"/>
</dbReference>
<evidence type="ECO:0000313" key="5">
    <source>
        <dbReference type="EMBL" id="KWT66173.1"/>
    </source>
</evidence>
<sequence length="196" mass="21521">MGISVGTVRKALDEMETERLISRRQGRGTFVIDQTSNEHAVRFSNIRERDGSKIVGDAESSSVLEGTASECEARNLQLRIGEPVYRIRRVLSHKGAPLLTEESTVSQSRFPGLSHADDISPSIVVLSHHYGVLLGRAEEKVAVTTASDVDAQLLKVAEGTPLLTLDSIVFAIDGKPVEWRQAKCNLAGYHYYAEMN</sequence>
<comment type="caution">
    <text evidence="5">The sequence shown here is derived from an EMBL/GenBank/DDBJ whole genome shotgun (WGS) entry which is preliminary data.</text>
</comment>